<name>A0A1M4N6A9_9RHOB</name>
<evidence type="ECO:0000256" key="1">
    <source>
        <dbReference type="ARBA" id="ARBA00001947"/>
    </source>
</evidence>
<feature type="signal peptide" evidence="10">
    <location>
        <begin position="1"/>
        <end position="21"/>
    </location>
</feature>
<evidence type="ECO:0000256" key="6">
    <source>
        <dbReference type="ARBA" id="ARBA00022833"/>
    </source>
</evidence>
<dbReference type="AlphaFoldDB" id="A0A1M4N6A9"/>
<dbReference type="Gene3D" id="3.30.830.10">
    <property type="entry name" value="Metalloenzyme, LuxS/M16 peptidase-like"/>
    <property type="match status" value="2"/>
</dbReference>
<dbReference type="InterPro" id="IPR011765">
    <property type="entry name" value="Pept_M16_N"/>
</dbReference>
<evidence type="ECO:0000256" key="4">
    <source>
        <dbReference type="ARBA" id="ARBA00022723"/>
    </source>
</evidence>
<gene>
    <name evidence="13" type="ORF">KARMA_3847</name>
</gene>
<evidence type="ECO:0000256" key="8">
    <source>
        <dbReference type="RuleBase" id="RU004447"/>
    </source>
</evidence>
<accession>A0A1M4N6A9</accession>
<comment type="similarity">
    <text evidence="2 8">Belongs to the peptidase M16 family.</text>
</comment>
<keyword evidence="14" id="KW-1185">Reference proteome</keyword>
<evidence type="ECO:0000256" key="5">
    <source>
        <dbReference type="ARBA" id="ARBA00022801"/>
    </source>
</evidence>
<evidence type="ECO:0000256" key="7">
    <source>
        <dbReference type="ARBA" id="ARBA00023049"/>
    </source>
</evidence>
<proteinExistence type="inferred from homology"/>
<evidence type="ECO:0000256" key="10">
    <source>
        <dbReference type="SAM" id="SignalP"/>
    </source>
</evidence>
<organism evidence="13 14">
    <name type="scientific">Donghicola eburneus</name>
    <dbReference type="NCBI Taxonomy" id="393278"/>
    <lineage>
        <taxon>Bacteria</taxon>
        <taxon>Pseudomonadati</taxon>
        <taxon>Pseudomonadota</taxon>
        <taxon>Alphaproteobacteria</taxon>
        <taxon>Rhodobacterales</taxon>
        <taxon>Roseobacteraceae</taxon>
        <taxon>Donghicola</taxon>
    </lineage>
</organism>
<dbReference type="PROSITE" id="PS00143">
    <property type="entry name" value="INSULINASE"/>
    <property type="match status" value="1"/>
</dbReference>
<dbReference type="InterPro" id="IPR050626">
    <property type="entry name" value="Peptidase_M16"/>
</dbReference>
<dbReference type="GO" id="GO:0006508">
    <property type="term" value="P:proteolysis"/>
    <property type="evidence" value="ECO:0007669"/>
    <property type="project" value="UniProtKB-KW"/>
</dbReference>
<evidence type="ECO:0000313" key="14">
    <source>
        <dbReference type="Proteomes" id="UP000184085"/>
    </source>
</evidence>
<dbReference type="GO" id="GO:0004222">
    <property type="term" value="F:metalloendopeptidase activity"/>
    <property type="evidence" value="ECO:0007669"/>
    <property type="project" value="InterPro"/>
</dbReference>
<evidence type="ECO:0000313" key="13">
    <source>
        <dbReference type="EMBL" id="SCM69608.1"/>
    </source>
</evidence>
<evidence type="ECO:0000256" key="3">
    <source>
        <dbReference type="ARBA" id="ARBA00022670"/>
    </source>
</evidence>
<feature type="domain" description="Peptidase M16 C-terminal" evidence="12">
    <location>
        <begin position="191"/>
        <end position="374"/>
    </location>
</feature>
<keyword evidence="3 13" id="KW-0645">Protease</keyword>
<dbReference type="SUPFAM" id="SSF63411">
    <property type="entry name" value="LuxS/MPP-like metallohydrolase"/>
    <property type="match status" value="2"/>
</dbReference>
<comment type="cofactor">
    <cofactor evidence="1">
        <name>Zn(2+)</name>
        <dbReference type="ChEBI" id="CHEBI:29105"/>
    </cofactor>
</comment>
<dbReference type="InterPro" id="IPR011249">
    <property type="entry name" value="Metalloenz_LuxS/M16"/>
</dbReference>
<evidence type="ECO:0000256" key="2">
    <source>
        <dbReference type="ARBA" id="ARBA00007261"/>
    </source>
</evidence>
<evidence type="ECO:0000259" key="11">
    <source>
        <dbReference type="Pfam" id="PF00675"/>
    </source>
</evidence>
<protein>
    <submittedName>
        <fullName evidence="13">Putative zinc protease y4wA</fullName>
        <ecNumber evidence="13">3.4.24.-</ecNumber>
    </submittedName>
</protein>
<keyword evidence="5 13" id="KW-0378">Hydrolase</keyword>
<dbReference type="GO" id="GO:0046872">
    <property type="term" value="F:metal ion binding"/>
    <property type="evidence" value="ECO:0007669"/>
    <property type="project" value="UniProtKB-KW"/>
</dbReference>
<reference evidence="14" key="1">
    <citation type="submission" date="2016-09" db="EMBL/GenBank/DDBJ databases">
        <authorList>
            <person name="Wibberg D."/>
        </authorList>
    </citation>
    <scope>NUCLEOTIDE SEQUENCE [LARGE SCALE GENOMIC DNA]</scope>
</reference>
<dbReference type="EMBL" id="FMJB01000064">
    <property type="protein sequence ID" value="SCM69608.1"/>
    <property type="molecule type" value="Genomic_DNA"/>
</dbReference>
<evidence type="ECO:0000256" key="9">
    <source>
        <dbReference type="SAM" id="MobiDB-lite"/>
    </source>
</evidence>
<feature type="chain" id="PRO_5009906813" evidence="10">
    <location>
        <begin position="22"/>
        <end position="451"/>
    </location>
</feature>
<keyword evidence="6" id="KW-0862">Zinc</keyword>
<dbReference type="Pfam" id="PF00675">
    <property type="entry name" value="Peptidase_M16"/>
    <property type="match status" value="1"/>
</dbReference>
<keyword evidence="4" id="KW-0479">Metal-binding</keyword>
<dbReference type="Proteomes" id="UP000184085">
    <property type="component" value="Unassembled WGS sequence"/>
</dbReference>
<dbReference type="PANTHER" id="PTHR43690">
    <property type="entry name" value="NARDILYSIN"/>
    <property type="match status" value="1"/>
</dbReference>
<dbReference type="InterPro" id="IPR007863">
    <property type="entry name" value="Peptidase_M16_C"/>
</dbReference>
<dbReference type="EC" id="3.4.24.-" evidence="13"/>
<evidence type="ECO:0000259" key="12">
    <source>
        <dbReference type="Pfam" id="PF05193"/>
    </source>
</evidence>
<dbReference type="InterPro" id="IPR001431">
    <property type="entry name" value="Pept_M16_Zn_BS"/>
</dbReference>
<sequence length="451" mass="49298">MKAILSPLGLTFGLFATTALAQADDVTTFTLDNGMDVVVIEDHRSSALTNMVWYKVGAADEPAGKSGIAHFLEHLMFKGTKDMEAGEFSATVAANGGTDNAFTSQDYTAYYQNVAADRLDLMLGMEADRMVNLRMTEAEVLTERDVILEERNMRIENSPQALFSEQADAAQYLNHAYGIPVIGWRQEMEGLTQEDALSFYHQYYAPNNAILVVAGDVVPSDVRDLAEKHFGDLEPNPELGPRMRPQEPPQRAERRLSFSDPRISQPYMIRSYLAPERDSGDQREAAALTLLSNLLGGDGATSYLATKLQFDTQTAVYTSASYSGATLDDTKFTFVVVPAPDVELSEAEAAMDDAIQAFIAEGPDPDDLERIKTQFRASEIYAMDSTSTRANRYGAALSIGLTVEDVQNWVPTVLDITEEEIIEVAKSVLERSSSVTGYVTAGNTPEAGTEG</sequence>
<dbReference type="RefSeq" id="WP_072709333.1">
    <property type="nucleotide sequence ID" value="NZ_FMJB01000064.1"/>
</dbReference>
<feature type="region of interest" description="Disordered" evidence="9">
    <location>
        <begin position="231"/>
        <end position="255"/>
    </location>
</feature>
<feature type="domain" description="Peptidase M16 N-terminal" evidence="11">
    <location>
        <begin position="37"/>
        <end position="182"/>
    </location>
</feature>
<keyword evidence="7" id="KW-0482">Metalloprotease</keyword>
<dbReference type="Pfam" id="PF05193">
    <property type="entry name" value="Peptidase_M16_C"/>
    <property type="match status" value="1"/>
</dbReference>
<dbReference type="PANTHER" id="PTHR43690:SF17">
    <property type="entry name" value="PROTEIN YHJJ"/>
    <property type="match status" value="1"/>
</dbReference>
<keyword evidence="10" id="KW-0732">Signal</keyword>